<evidence type="ECO:0000256" key="5">
    <source>
        <dbReference type="ARBA" id="ARBA00018587"/>
    </source>
</evidence>
<feature type="domain" description="Pyruvate kinase barrel" evidence="15">
    <location>
        <begin position="3"/>
        <end position="330"/>
    </location>
</feature>
<dbReference type="SUPFAM" id="SSF51621">
    <property type="entry name" value="Phosphoenolpyruvate/pyruvate domain"/>
    <property type="match status" value="1"/>
</dbReference>
<dbReference type="InterPro" id="IPR015793">
    <property type="entry name" value="Pyrv_Knase_brl"/>
</dbReference>
<dbReference type="Gene3D" id="2.40.33.10">
    <property type="entry name" value="PK beta-barrel domain-like"/>
    <property type="match status" value="1"/>
</dbReference>
<dbReference type="GO" id="GO:0005524">
    <property type="term" value="F:ATP binding"/>
    <property type="evidence" value="ECO:0007669"/>
    <property type="project" value="UniProtKB-KW"/>
</dbReference>
<comment type="cofactor">
    <cofactor evidence="1">
        <name>K(+)</name>
        <dbReference type="ChEBI" id="CHEBI:29103"/>
    </cofactor>
</comment>
<comment type="similarity">
    <text evidence="3 14">Belongs to the pyruvate kinase family.</text>
</comment>
<dbReference type="PRINTS" id="PR01050">
    <property type="entry name" value="PYRUVTKNASE"/>
</dbReference>
<evidence type="ECO:0000256" key="7">
    <source>
        <dbReference type="ARBA" id="ARBA00022723"/>
    </source>
</evidence>
<comment type="caution">
    <text evidence="16">The sequence shown here is derived from an EMBL/GenBank/DDBJ whole genome shotgun (WGS) entry which is preliminary data.</text>
</comment>
<dbReference type="RefSeq" id="WP_212904291.1">
    <property type="nucleotide sequence ID" value="NZ_BOPZ01000019.1"/>
</dbReference>
<evidence type="ECO:0000256" key="6">
    <source>
        <dbReference type="ARBA" id="ARBA00022679"/>
    </source>
</evidence>
<evidence type="ECO:0000256" key="8">
    <source>
        <dbReference type="ARBA" id="ARBA00022741"/>
    </source>
</evidence>
<keyword evidence="7" id="KW-0479">Metal-binding</keyword>
<accession>A0A919VGV8</accession>
<evidence type="ECO:0000256" key="9">
    <source>
        <dbReference type="ARBA" id="ARBA00022777"/>
    </source>
</evidence>
<keyword evidence="12 14" id="KW-0324">Glycolysis</keyword>
<keyword evidence="9 14" id="KW-0418">Kinase</keyword>
<dbReference type="InterPro" id="IPR040442">
    <property type="entry name" value="Pyrv_kinase-like_dom_sf"/>
</dbReference>
<evidence type="ECO:0000256" key="11">
    <source>
        <dbReference type="ARBA" id="ARBA00022842"/>
    </source>
</evidence>
<evidence type="ECO:0000256" key="14">
    <source>
        <dbReference type="RuleBase" id="RU000504"/>
    </source>
</evidence>
<dbReference type="InterPro" id="IPR015806">
    <property type="entry name" value="Pyrv_Knase_insert_dom_sf"/>
</dbReference>
<reference evidence="16" key="1">
    <citation type="submission" date="2021-03" db="EMBL/GenBank/DDBJ databases">
        <title>Taxonomic study of Clostridium polyendosporum from meadow-gley soil under rice.</title>
        <authorList>
            <person name="Kobayashi H."/>
            <person name="Tanizawa Y."/>
            <person name="Yagura M."/>
        </authorList>
    </citation>
    <scope>NUCLEOTIDE SEQUENCE</scope>
    <source>
        <strain evidence="16">JCM 30710</strain>
    </source>
</reference>
<dbReference type="InterPro" id="IPR015813">
    <property type="entry name" value="Pyrv/PenolPyrv_kinase-like_dom"/>
</dbReference>
<dbReference type="EMBL" id="BOPZ01000019">
    <property type="protein sequence ID" value="GIM29597.1"/>
    <property type="molecule type" value="Genomic_DNA"/>
</dbReference>
<dbReference type="EC" id="2.7.1.40" evidence="4 14"/>
<evidence type="ECO:0000256" key="13">
    <source>
        <dbReference type="ARBA" id="ARBA00023317"/>
    </source>
</evidence>
<evidence type="ECO:0000256" key="12">
    <source>
        <dbReference type="ARBA" id="ARBA00023152"/>
    </source>
</evidence>
<organism evidence="16 17">
    <name type="scientific">Clostridium polyendosporum</name>
    <dbReference type="NCBI Taxonomy" id="69208"/>
    <lineage>
        <taxon>Bacteria</taxon>
        <taxon>Bacillati</taxon>
        <taxon>Bacillota</taxon>
        <taxon>Clostridia</taxon>
        <taxon>Eubacteriales</taxon>
        <taxon>Clostridiaceae</taxon>
        <taxon>Clostridium</taxon>
    </lineage>
</organism>
<keyword evidence="8" id="KW-0547">Nucleotide-binding</keyword>
<evidence type="ECO:0000313" key="17">
    <source>
        <dbReference type="Proteomes" id="UP000679179"/>
    </source>
</evidence>
<dbReference type="GO" id="GO:0000287">
    <property type="term" value="F:magnesium ion binding"/>
    <property type="evidence" value="ECO:0007669"/>
    <property type="project" value="InterPro"/>
</dbReference>
<comment type="catalytic activity">
    <reaction evidence="14">
        <text>pyruvate + ATP = phosphoenolpyruvate + ADP + H(+)</text>
        <dbReference type="Rhea" id="RHEA:18157"/>
        <dbReference type="ChEBI" id="CHEBI:15361"/>
        <dbReference type="ChEBI" id="CHEBI:15378"/>
        <dbReference type="ChEBI" id="CHEBI:30616"/>
        <dbReference type="ChEBI" id="CHEBI:58702"/>
        <dbReference type="ChEBI" id="CHEBI:456216"/>
        <dbReference type="EC" id="2.7.1.40"/>
    </reaction>
</comment>
<dbReference type="PANTHER" id="PTHR11817">
    <property type="entry name" value="PYRUVATE KINASE"/>
    <property type="match status" value="1"/>
</dbReference>
<name>A0A919VGV8_9CLOT</name>
<keyword evidence="6 14" id="KW-0808">Transferase</keyword>
<evidence type="ECO:0000256" key="3">
    <source>
        <dbReference type="ARBA" id="ARBA00008663"/>
    </source>
</evidence>
<keyword evidence="10" id="KW-0067">ATP-binding</keyword>
<keyword evidence="11 14" id="KW-0460">Magnesium</keyword>
<evidence type="ECO:0000313" key="16">
    <source>
        <dbReference type="EMBL" id="GIM29597.1"/>
    </source>
</evidence>
<evidence type="ECO:0000256" key="1">
    <source>
        <dbReference type="ARBA" id="ARBA00001958"/>
    </source>
</evidence>
<protein>
    <recommendedName>
        <fullName evidence="5 14">Pyruvate kinase</fullName>
        <ecNumber evidence="4 14">2.7.1.40</ecNumber>
    </recommendedName>
</protein>
<dbReference type="GO" id="GO:0004743">
    <property type="term" value="F:pyruvate kinase activity"/>
    <property type="evidence" value="ECO:0007669"/>
    <property type="project" value="UniProtKB-EC"/>
</dbReference>
<dbReference type="Pfam" id="PF00224">
    <property type="entry name" value="PK"/>
    <property type="match status" value="1"/>
</dbReference>
<dbReference type="InterPro" id="IPR011037">
    <property type="entry name" value="Pyrv_Knase-like_insert_dom_sf"/>
</dbReference>
<dbReference type="SUPFAM" id="SSF50800">
    <property type="entry name" value="PK beta-barrel domain-like"/>
    <property type="match status" value="1"/>
</dbReference>
<gene>
    <name evidence="16" type="ORF">CPJCM30710_22630</name>
</gene>
<dbReference type="GO" id="GO:0016301">
    <property type="term" value="F:kinase activity"/>
    <property type="evidence" value="ECO:0007669"/>
    <property type="project" value="UniProtKB-KW"/>
</dbReference>
<dbReference type="InterPro" id="IPR001697">
    <property type="entry name" value="Pyr_Knase"/>
</dbReference>
<proteinExistence type="inferred from homology"/>
<sequence length="355" mass="40592">MLVIATIGPKTLTEETLNKIIESGANSIRINFSHIPHHTASKIINYVKETYPQVKIIADIQGSKIRVSGKLKEYFKVKEKERVYFCAEDVYEDILKLWVNRDEKLIPLTIKKEQLLKHKITLIYMKDGTMKFNVKKVQGNILETTVVIGGYIRAEKGCNIPGIDRSQLSITEKDRNDILFSIKNSVDIILYSYVGYKKNIIQVKNFIERELISSDRRYCPKLWAKIETEEGAKNIKEILEDVEGIVLGRGDLVPETNLYKVPIFQHRIAQSIKHSRKDFIVATHIFDSLKNGQKPTVNELNDIFYLILSGVTGLMLTGETSVGKSPCISVKTLKYSTDYYEKILKRSENCEKGRG</sequence>
<dbReference type="Proteomes" id="UP000679179">
    <property type="component" value="Unassembled WGS sequence"/>
</dbReference>
<evidence type="ECO:0000259" key="15">
    <source>
        <dbReference type="Pfam" id="PF00224"/>
    </source>
</evidence>
<keyword evidence="13" id="KW-0670">Pyruvate</keyword>
<comment type="pathway">
    <text evidence="2 14">Carbohydrate degradation; glycolysis; pyruvate from D-glyceraldehyde 3-phosphate: step 5/5.</text>
</comment>
<dbReference type="GO" id="GO:0030955">
    <property type="term" value="F:potassium ion binding"/>
    <property type="evidence" value="ECO:0007669"/>
    <property type="project" value="InterPro"/>
</dbReference>
<evidence type="ECO:0000256" key="4">
    <source>
        <dbReference type="ARBA" id="ARBA00012142"/>
    </source>
</evidence>
<dbReference type="Gene3D" id="3.20.20.60">
    <property type="entry name" value="Phosphoenolpyruvate-binding domains"/>
    <property type="match status" value="1"/>
</dbReference>
<dbReference type="AlphaFoldDB" id="A0A919VGV8"/>
<evidence type="ECO:0000256" key="10">
    <source>
        <dbReference type="ARBA" id="ARBA00022840"/>
    </source>
</evidence>
<keyword evidence="17" id="KW-1185">Reference proteome</keyword>
<evidence type="ECO:0000256" key="2">
    <source>
        <dbReference type="ARBA" id="ARBA00004997"/>
    </source>
</evidence>